<evidence type="ECO:0000256" key="6">
    <source>
        <dbReference type="ARBA" id="ARBA00022729"/>
    </source>
</evidence>
<dbReference type="AlphaFoldDB" id="A0A1B7I613"/>
<dbReference type="InterPro" id="IPR043142">
    <property type="entry name" value="PapC-like_C_sf"/>
</dbReference>
<keyword evidence="7 9" id="KW-0472">Membrane</keyword>
<evidence type="ECO:0000256" key="3">
    <source>
        <dbReference type="ARBA" id="ARBA00022448"/>
    </source>
</evidence>
<dbReference type="InterPro" id="IPR037224">
    <property type="entry name" value="PapC_N_sf"/>
</dbReference>
<dbReference type="InterPro" id="IPR025885">
    <property type="entry name" value="PapC_N"/>
</dbReference>
<dbReference type="GO" id="GO:0009279">
    <property type="term" value="C:cell outer membrane"/>
    <property type="evidence" value="ECO:0007669"/>
    <property type="project" value="UniProtKB-SubCell"/>
</dbReference>
<comment type="similarity">
    <text evidence="2 9">Belongs to the fimbrial export usher family.</text>
</comment>
<dbReference type="Gene3D" id="3.10.20.410">
    <property type="match status" value="1"/>
</dbReference>
<dbReference type="PROSITE" id="PS01151">
    <property type="entry name" value="FIMBRIAL_USHER"/>
    <property type="match status" value="1"/>
</dbReference>
<dbReference type="InterPro" id="IPR042186">
    <property type="entry name" value="FimD_plug_dom"/>
</dbReference>
<keyword evidence="6" id="KW-0732">Signal</keyword>
<comment type="subcellular location">
    <subcellularLocation>
        <location evidence="1 9">Cell outer membrane</location>
        <topology evidence="1 9">Multi-pass membrane protein</topology>
    </subcellularLocation>
</comment>
<evidence type="ECO:0000259" key="11">
    <source>
        <dbReference type="Pfam" id="PF13954"/>
    </source>
</evidence>
<dbReference type="PANTHER" id="PTHR30451:SF8">
    <property type="entry name" value="FIMBRIAL USHER PROTEIN"/>
    <property type="match status" value="1"/>
</dbReference>
<evidence type="ECO:0000256" key="8">
    <source>
        <dbReference type="ARBA" id="ARBA00023237"/>
    </source>
</evidence>
<name>A0A1B7I613_9ENTR</name>
<dbReference type="SUPFAM" id="SSF141729">
    <property type="entry name" value="FimD N-terminal domain-like"/>
    <property type="match status" value="1"/>
</dbReference>
<sequence length="798" mass="85716">MPTALANENETMGKEEEEFSVEILKQRGIDPELADYFRDSARFSPGKHNVRFIVNGSDKGKINASFNQQGELCFAPSLLADVGLNDPLNRDPDTADSDATSESCQAFLVAYPLTLVELRVGDNEIELVVPSEALRVTRDASGYASGGTAALLNYELLGINSEYDGGSSRSYSASTELGFNAADWIVRSRQIYSSNNGEKQFQHMEAYAQRSFAGLGAVFQAGQIRLANPVLSGAQINGMQWLNEQALSQQNMLGRVEGIAQSQARVEVSQMGSLIYTTVVPAGPFVLTDVPRISQRFDLDVKVIESDGSQHSFTVSPAAAGVASPESGYAYAIGQVRNVAGATEKPLVASAGWTGALGPDTSNANGAMLATNYLSAGSGIGHRPWEGAMVQWDLLGSWASREGVQGGLMRLALTQNVGSRWSAEVAGSWQSPGFRDLLDVSYTPAEDETRVRHHQQLDARLSWSHPWLGSLSGGYSQGSLSDGSTTRRATATWGLTFGYVAVSLSAERDLGSSTLPEGMSKDTNSYYVSLNIPFGDRPRITTTMRESGGARRFGVSASDSVNDAFSYRVGGEQNLRDKTTSFNAGASFIPRYSSVDIDYSGDGNKQNSFSGGMRGGLVAHSKGLTATPYAVKETFGLVSVGDVSGVKVNTPSGPVWTDSKGYAVISQLSGYGRNTVEINNKSLPRNVDIHEGVAQVRAGRGAVQRVDFKATTTRRVLMKITIPSGQPLPSGALITDDNNQPLSMVERPGEVFLEDATHLKTLWITGADMPRCRVDINLPQQADELNYYETIPAICRAM</sequence>
<comment type="caution">
    <text evidence="12">The sequence shown here is derived from an EMBL/GenBank/DDBJ whole genome shotgun (WGS) entry which is preliminary data.</text>
</comment>
<dbReference type="Gene3D" id="2.60.40.2610">
    <property type="entry name" value="Outer membrane usher protein FimD, plug domain"/>
    <property type="match status" value="1"/>
</dbReference>
<keyword evidence="5 9" id="KW-0812">Transmembrane</keyword>
<evidence type="ECO:0000256" key="9">
    <source>
        <dbReference type="RuleBase" id="RU003884"/>
    </source>
</evidence>
<evidence type="ECO:0000313" key="12">
    <source>
        <dbReference type="EMBL" id="OAT23890.1"/>
    </source>
</evidence>
<dbReference type="PATRIC" id="fig|1354253.4.peg.185"/>
<keyword evidence="9" id="KW-1029">Fimbrium biogenesis</keyword>
<dbReference type="Proteomes" id="UP000078504">
    <property type="component" value="Unassembled WGS sequence"/>
</dbReference>
<dbReference type="GO" id="GO:0015473">
    <property type="term" value="F:fimbrial usher porin activity"/>
    <property type="evidence" value="ECO:0007669"/>
    <property type="project" value="InterPro"/>
</dbReference>
<keyword evidence="8 9" id="KW-0998">Cell outer membrane</keyword>
<keyword evidence="4" id="KW-1134">Transmembrane beta strand</keyword>
<evidence type="ECO:0000313" key="13">
    <source>
        <dbReference type="Proteomes" id="UP000078504"/>
    </source>
</evidence>
<evidence type="ECO:0000256" key="1">
    <source>
        <dbReference type="ARBA" id="ARBA00004571"/>
    </source>
</evidence>
<feature type="domain" description="PapC-like C-terminal" evidence="10">
    <location>
        <begin position="717"/>
        <end position="780"/>
    </location>
</feature>
<keyword evidence="3 9" id="KW-0813">Transport</keyword>
<dbReference type="EMBL" id="LXEP01000003">
    <property type="protein sequence ID" value="OAT23890.1"/>
    <property type="molecule type" value="Genomic_DNA"/>
</dbReference>
<dbReference type="Pfam" id="PF00577">
    <property type="entry name" value="Usher"/>
    <property type="match status" value="1"/>
</dbReference>
<reference evidence="12 13" key="1">
    <citation type="submission" date="2016-04" db="EMBL/GenBank/DDBJ databases">
        <title>ATOL: Assembling a taxonomically balanced genome-scale reconstruction of the evolutionary history of the Enterobacteriaceae.</title>
        <authorList>
            <person name="Plunkett G.III."/>
            <person name="Neeno-Eckwall E.C."/>
            <person name="Glasner J.D."/>
            <person name="Perna N.T."/>
        </authorList>
    </citation>
    <scope>NUCLEOTIDE SEQUENCE [LARGE SCALE GENOMIC DNA]</scope>
    <source>
        <strain evidence="12 13">ATCC 51604</strain>
    </source>
</reference>
<dbReference type="GO" id="GO:0009297">
    <property type="term" value="P:pilus assembly"/>
    <property type="evidence" value="ECO:0007669"/>
    <property type="project" value="InterPro"/>
</dbReference>
<evidence type="ECO:0000256" key="7">
    <source>
        <dbReference type="ARBA" id="ARBA00023136"/>
    </source>
</evidence>
<evidence type="ECO:0000259" key="10">
    <source>
        <dbReference type="Pfam" id="PF13953"/>
    </source>
</evidence>
<evidence type="ECO:0000256" key="5">
    <source>
        <dbReference type="ARBA" id="ARBA00022692"/>
    </source>
</evidence>
<dbReference type="Gene3D" id="2.60.40.3110">
    <property type="match status" value="1"/>
</dbReference>
<dbReference type="InterPro" id="IPR018030">
    <property type="entry name" value="Fimbrial_membr_usher_CS"/>
</dbReference>
<proteinExistence type="inferred from homology"/>
<dbReference type="InterPro" id="IPR025949">
    <property type="entry name" value="PapC-like_C"/>
</dbReference>
<dbReference type="Gene3D" id="2.60.40.2070">
    <property type="match status" value="1"/>
</dbReference>
<feature type="domain" description="PapC N-terminal" evidence="11">
    <location>
        <begin position="19"/>
        <end position="156"/>
    </location>
</feature>
<protein>
    <submittedName>
        <fullName evidence="12">Outer membrane fimbrial usher protein</fullName>
    </submittedName>
</protein>
<dbReference type="InterPro" id="IPR000015">
    <property type="entry name" value="Fimb_usher"/>
</dbReference>
<gene>
    <name evidence="12" type="ORF">M977_00180</name>
</gene>
<evidence type="ECO:0000256" key="4">
    <source>
        <dbReference type="ARBA" id="ARBA00022452"/>
    </source>
</evidence>
<dbReference type="PANTHER" id="PTHR30451">
    <property type="entry name" value="OUTER MEMBRANE USHER PROTEIN"/>
    <property type="match status" value="1"/>
</dbReference>
<dbReference type="Pfam" id="PF13953">
    <property type="entry name" value="PapC_C"/>
    <property type="match status" value="1"/>
</dbReference>
<accession>A0A1B7I613</accession>
<evidence type="ECO:0000256" key="2">
    <source>
        <dbReference type="ARBA" id="ARBA00008064"/>
    </source>
</evidence>
<dbReference type="Pfam" id="PF13954">
    <property type="entry name" value="PapC_N"/>
    <property type="match status" value="1"/>
</dbReference>
<organism evidence="12 13">
    <name type="scientific">Buttiauxella gaviniae ATCC 51604</name>
    <dbReference type="NCBI Taxonomy" id="1354253"/>
    <lineage>
        <taxon>Bacteria</taxon>
        <taxon>Pseudomonadati</taxon>
        <taxon>Pseudomonadota</taxon>
        <taxon>Gammaproteobacteria</taxon>
        <taxon>Enterobacterales</taxon>
        <taxon>Enterobacteriaceae</taxon>
        <taxon>Buttiauxella</taxon>
    </lineage>
</organism>